<accession>A0AAI8E6J6</accession>
<dbReference type="AlphaFoldDB" id="A0AAI8E6J6"/>
<proteinExistence type="predicted"/>
<reference evidence="1 2" key="1">
    <citation type="submission" date="2017-10" db="EMBL/GenBank/DDBJ databases">
        <title>First isolation and characterization of Brucella suis from yak.</title>
        <authorList>
            <person name="Yang X."/>
            <person name="Wang N."/>
            <person name="Cao X."/>
            <person name="Bie P."/>
            <person name="Wang J."/>
            <person name="Lyu Y."/>
            <person name="Wu Q."/>
        </authorList>
    </citation>
    <scope>NUCLEOTIDE SEQUENCE [LARGE SCALE GENOMIC DNA]</scope>
    <source>
        <strain evidence="1 2">QH05</strain>
    </source>
</reference>
<evidence type="ECO:0000313" key="2">
    <source>
        <dbReference type="Proteomes" id="UP000230889"/>
    </source>
</evidence>
<evidence type="ECO:0000313" key="1">
    <source>
        <dbReference type="EMBL" id="ATQ51505.1"/>
    </source>
</evidence>
<dbReference type="EMBL" id="CP024420">
    <property type="protein sequence ID" value="ATQ51505.1"/>
    <property type="molecule type" value="Genomic_DNA"/>
</dbReference>
<dbReference type="Proteomes" id="UP000230889">
    <property type="component" value="Chromosome 1"/>
</dbReference>
<organism evidence="1 2">
    <name type="scientific">Brucella suis</name>
    <dbReference type="NCBI Taxonomy" id="29461"/>
    <lineage>
        <taxon>Bacteria</taxon>
        <taxon>Pseudomonadati</taxon>
        <taxon>Pseudomonadota</taxon>
        <taxon>Alphaproteobacteria</taxon>
        <taxon>Hyphomicrobiales</taxon>
        <taxon>Brucellaceae</taxon>
        <taxon>Brucella/Ochrobactrum group</taxon>
        <taxon>Brucella</taxon>
    </lineage>
</organism>
<gene>
    <name evidence="1" type="ORF">CS875_01995</name>
</gene>
<protein>
    <submittedName>
        <fullName evidence="1">Uncharacterized protein</fullName>
    </submittedName>
</protein>
<sequence length="155" mass="17568">MVWREGILLLNRRNDRHGVDLHKGVSTHSEAKYTASLRDMAKNLHLGVAKPRWGNHPTFGFAPKAEDFLPIPNHKLIRHYSLGIDSDICIPRIGGPSKRQIQSTRSAPPSSHLWQHIMVNPWSSKPIACPDCFFFRDTKQPVAKMGGDLRWLDTA</sequence>
<name>A0AAI8E6J6_BRUSS</name>